<evidence type="ECO:0000313" key="7">
    <source>
        <dbReference type="EMBL" id="RNE33891.1"/>
    </source>
</evidence>
<dbReference type="EMBL" id="LKFS01000012">
    <property type="protein sequence ID" value="RND84689.1"/>
    <property type="molecule type" value="Genomic_DNA"/>
</dbReference>
<dbReference type="RefSeq" id="WP_014566855.1">
    <property type="nucleotide sequence ID" value="NC_017475.1"/>
</dbReference>
<evidence type="ECO:0000313" key="11">
    <source>
        <dbReference type="Proteomes" id="UP000593972"/>
    </source>
</evidence>
<proteinExistence type="predicted"/>
<evidence type="ECO:0000313" key="3">
    <source>
        <dbReference type="EMBL" id="QOP57111.1"/>
    </source>
</evidence>
<reference evidence="1 12" key="3">
    <citation type="submission" date="2023-01" db="EMBL/GenBank/DDBJ databases">
        <title>Complete genome sequence of Lacticaseibacillus paracasei SRCM217440 isolated from Makgeolli.</title>
        <authorList>
            <person name="Yang H.-G."/>
            <person name="Jeong S.-J."/>
            <person name="Ha G.-S."/>
            <person name="Yang H.-J."/>
            <person name="Jeong D.-Y."/>
        </authorList>
    </citation>
    <scope>NUCLEOTIDE SEQUENCE [LARGE SCALE GENOMIC DNA]</scope>
    <source>
        <strain evidence="1 12">SRCM217440</strain>
    </source>
</reference>
<accession>A0A422M938</accession>
<evidence type="ECO:0000313" key="8">
    <source>
        <dbReference type="Proteomes" id="UP000284123"/>
    </source>
</evidence>
<dbReference type="EMBL" id="JAQLSF010000002">
    <property type="protein sequence ID" value="MDB1566108.1"/>
    <property type="molecule type" value="Genomic_DNA"/>
</dbReference>
<name>A0A422M938_LACPA</name>
<evidence type="ECO:0000313" key="1">
    <source>
        <dbReference type="EMBL" id="MDB1566108.1"/>
    </source>
</evidence>
<organism evidence="6 9">
    <name type="scientific">Lacticaseibacillus paracasei</name>
    <name type="common">Lactobacillus paracasei</name>
    <dbReference type="NCBI Taxonomy" id="1597"/>
    <lineage>
        <taxon>Bacteria</taxon>
        <taxon>Bacillati</taxon>
        <taxon>Bacillota</taxon>
        <taxon>Bacilli</taxon>
        <taxon>Lactobacillales</taxon>
        <taxon>Lactobacillaceae</taxon>
        <taxon>Lacticaseibacillus</taxon>
    </lineage>
</organism>
<dbReference type="Proteomes" id="UP000284123">
    <property type="component" value="Unassembled WGS sequence"/>
</dbReference>
<accession>K0MZ35</accession>
<geneLocation type="plasmid" evidence="3 11">
    <name>pLPCN-1</name>
</geneLocation>
<sequence>MRFYEFRTEDHDYYALISANSPEEAIVIYKGEIDNAFDELNPHEVSLTRAADITLEAHDLADFRDALIEKEKQTLQQEVAPRVLVIDSNLL</sequence>
<dbReference type="KEGG" id="lce:LC2W_p24"/>
<evidence type="ECO:0000313" key="4">
    <source>
        <dbReference type="EMBL" id="QOP57154.1"/>
    </source>
</evidence>
<dbReference type="Proteomes" id="UP001231451">
    <property type="component" value="Unassembled WGS sequence"/>
</dbReference>
<evidence type="ECO:0000313" key="6">
    <source>
        <dbReference type="EMBL" id="RND84689.1"/>
    </source>
</evidence>
<evidence type="ECO:0000313" key="5">
    <source>
        <dbReference type="EMBL" id="RND81571.1"/>
    </source>
</evidence>
<dbReference type="KEGG" id="lcs:LCBD_p64"/>
<evidence type="ECO:0000313" key="12">
    <source>
        <dbReference type="Proteomes" id="UP001212327"/>
    </source>
</evidence>
<protein>
    <submittedName>
        <fullName evidence="6">Uncharacterized protein</fullName>
    </submittedName>
</protein>
<dbReference type="EMBL" id="LKGI01000017">
    <property type="protein sequence ID" value="RNE33891.1"/>
    <property type="molecule type" value="Genomic_DNA"/>
</dbReference>
<dbReference type="EMBL" id="CP050501">
    <property type="protein sequence ID" value="QOP57111.1"/>
    <property type="molecule type" value="Genomic_DNA"/>
</dbReference>
<evidence type="ECO:0000313" key="9">
    <source>
        <dbReference type="Proteomes" id="UP000284716"/>
    </source>
</evidence>
<dbReference type="EMBL" id="CP050502">
    <property type="protein sequence ID" value="QOP57154.1"/>
    <property type="molecule type" value="Genomic_DNA"/>
</dbReference>
<dbReference type="EMBL" id="LKFU01000117">
    <property type="protein sequence ID" value="RND81571.1"/>
    <property type="molecule type" value="Genomic_DNA"/>
</dbReference>
<reference evidence="8 9" key="1">
    <citation type="journal article" date="2018" name="Front. Microbiol.">
        <title>Conversion of Methionine to Cysteine in Lactobacillus paracasei Depends on the Highly Mobile cysK-ctl-cysE Gene Cluster.</title>
        <authorList>
            <person name="Wuthrich D."/>
            <person name="Irmler S."/>
            <person name="Berthoud H."/>
            <person name="Guggenbuhl B."/>
            <person name="Eugster E."/>
            <person name="Bruggmann R."/>
        </authorList>
    </citation>
    <scope>NUCLEOTIDE SEQUENCE [LARGE SCALE GENOMIC DNA]</scope>
    <source>
        <strain evidence="6 9">FAM18157</strain>
        <strain evidence="5 10">FAM18172</strain>
        <strain evidence="7 8">FAM6012</strain>
    </source>
</reference>
<evidence type="ECO:0000313" key="10">
    <source>
        <dbReference type="Proteomes" id="UP000285532"/>
    </source>
</evidence>
<dbReference type="EMBL" id="JAUCBG010000024">
    <property type="protein sequence ID" value="MDM7455275.1"/>
    <property type="molecule type" value="Genomic_DNA"/>
</dbReference>
<keyword evidence="3" id="KW-0614">Plasmid</keyword>
<reference evidence="2" key="4">
    <citation type="submission" date="2023-06" db="EMBL/GenBank/DDBJ databases">
        <title>Draft Genome Sequences of lactic acid bacteria strains isolated from fermented milk products.</title>
        <authorList>
            <person name="Elcheninov A.G."/>
            <person name="Klyukina A."/>
            <person name="Zayulina K.S."/>
            <person name="Gavirova L.A."/>
            <person name="Shcherbakova P.A."/>
            <person name="Shestakov A.I."/>
            <person name="Kublanov I.V."/>
            <person name="Kochetkova T.V."/>
        </authorList>
    </citation>
    <scope>NUCLEOTIDE SEQUENCE</scope>
    <source>
        <strain evidence="2">TOM.1374</strain>
    </source>
</reference>
<geneLocation type="plasmid" evidence="4 11">
    <name>pLPCN-2</name>
</geneLocation>
<dbReference type="Proteomes" id="UP001212327">
    <property type="component" value="Unassembled WGS sequence"/>
</dbReference>
<dbReference type="AlphaFoldDB" id="A0A422M938"/>
<dbReference type="Proteomes" id="UP000284716">
    <property type="component" value="Unassembled WGS sequence"/>
</dbReference>
<dbReference type="Proteomes" id="UP000593972">
    <property type="component" value="Plasmid pLPCN-1"/>
</dbReference>
<reference evidence="3 11" key="2">
    <citation type="submission" date="2020-03" db="EMBL/GenBank/DDBJ databases">
        <title>Complete genome sequence of Lactobacillus paracasei strain NFFJ04, isolated from animal feed.</title>
        <authorList>
            <person name="Jung J.Y."/>
        </authorList>
    </citation>
    <scope>NUCLEOTIDE SEQUENCE [LARGE SCALE GENOMIC DNA]</scope>
    <source>
        <strain evidence="3 11">NFFJ04</strain>
        <plasmid evidence="3 11">pLPCN-1</plasmid>
        <plasmid evidence="4 11">pLPCN-2</plasmid>
    </source>
</reference>
<evidence type="ECO:0000313" key="2">
    <source>
        <dbReference type="EMBL" id="MDM7455275.1"/>
    </source>
</evidence>
<dbReference type="Proteomes" id="UP000593972">
    <property type="component" value="Plasmid pLPCN-2"/>
</dbReference>
<dbReference type="Proteomes" id="UP000285532">
    <property type="component" value="Unassembled WGS sequence"/>
</dbReference>
<gene>
    <name evidence="6" type="ORF">FAM18157_00121</name>
    <name evidence="5" type="ORF">FAM18172_02925</name>
    <name evidence="7" type="ORF">FAM6012_00191</name>
    <name evidence="3" type="ORF">HCJ88_15090</name>
    <name evidence="4" type="ORF">HCJ88_15315</name>
    <name evidence="1" type="ORF">PGA78_15380</name>
    <name evidence="2" type="ORF">QUF16_13030</name>
</gene>
<dbReference type="GeneID" id="45549942"/>